<keyword evidence="2" id="KW-1185">Reference proteome</keyword>
<gene>
    <name evidence="1" type="ORF">YC6258_01697</name>
</gene>
<evidence type="ECO:0000313" key="1">
    <source>
        <dbReference type="EMBL" id="AJQ93744.1"/>
    </source>
</evidence>
<protein>
    <submittedName>
        <fullName evidence="1">Uncharacterized protein</fullName>
    </submittedName>
</protein>
<reference evidence="1 2" key="1">
    <citation type="submission" date="2014-01" db="EMBL/GenBank/DDBJ databases">
        <title>Full genme sequencing of cellulolytic bacterium Gynuella sunshinyii YC6258T gen. nov., sp. nov.</title>
        <authorList>
            <person name="Khan H."/>
            <person name="Chung E.J."/>
            <person name="Chung Y.R."/>
        </authorList>
    </citation>
    <scope>NUCLEOTIDE SEQUENCE [LARGE SCALE GENOMIC DNA]</scope>
    <source>
        <strain evidence="1 2">YC6258</strain>
    </source>
</reference>
<name>A0A0C5VTV3_9GAMM</name>
<dbReference type="KEGG" id="gsn:YC6258_01697"/>
<organism evidence="1 2">
    <name type="scientific">Gynuella sunshinyii YC6258</name>
    <dbReference type="NCBI Taxonomy" id="1445510"/>
    <lineage>
        <taxon>Bacteria</taxon>
        <taxon>Pseudomonadati</taxon>
        <taxon>Pseudomonadota</taxon>
        <taxon>Gammaproteobacteria</taxon>
        <taxon>Oceanospirillales</taxon>
        <taxon>Saccharospirillaceae</taxon>
        <taxon>Gynuella</taxon>
    </lineage>
</organism>
<proteinExistence type="predicted"/>
<dbReference type="EMBL" id="CP007142">
    <property type="protein sequence ID" value="AJQ93744.1"/>
    <property type="molecule type" value="Genomic_DNA"/>
</dbReference>
<sequence length="63" mass="7082">MNAGSKLRVGLIVRSCFISLIGYLEHISKALKRNISHQPIMLPDQFVDAMTAHTLFACHPSRF</sequence>
<dbReference type="HOGENOM" id="CLU_2879579_0_0_6"/>
<evidence type="ECO:0000313" key="2">
    <source>
        <dbReference type="Proteomes" id="UP000032266"/>
    </source>
</evidence>
<accession>A0A0C5VTV3</accession>
<dbReference type="Proteomes" id="UP000032266">
    <property type="component" value="Chromosome"/>
</dbReference>
<dbReference type="AlphaFoldDB" id="A0A0C5VTV3"/>